<feature type="region of interest" description="Disordered" evidence="1">
    <location>
        <begin position="1"/>
        <end position="27"/>
    </location>
</feature>
<organism evidence="2 3">
    <name type="scientific">Electrophorus voltai</name>
    <dbReference type="NCBI Taxonomy" id="2609070"/>
    <lineage>
        <taxon>Eukaryota</taxon>
        <taxon>Metazoa</taxon>
        <taxon>Chordata</taxon>
        <taxon>Craniata</taxon>
        <taxon>Vertebrata</taxon>
        <taxon>Euteleostomi</taxon>
        <taxon>Actinopterygii</taxon>
        <taxon>Neopterygii</taxon>
        <taxon>Teleostei</taxon>
        <taxon>Ostariophysi</taxon>
        <taxon>Gymnotiformes</taxon>
        <taxon>Gymnotoidei</taxon>
        <taxon>Gymnotidae</taxon>
        <taxon>Electrophorus</taxon>
    </lineage>
</organism>
<evidence type="ECO:0000256" key="1">
    <source>
        <dbReference type="SAM" id="MobiDB-lite"/>
    </source>
</evidence>
<reference evidence="2" key="1">
    <citation type="submission" date="2023-03" db="EMBL/GenBank/DDBJ databases">
        <title>Electrophorus voltai genome.</title>
        <authorList>
            <person name="Bian C."/>
        </authorList>
    </citation>
    <scope>NUCLEOTIDE SEQUENCE</scope>
    <source>
        <strain evidence="2">CB-2022</strain>
        <tissue evidence="2">Muscle</tissue>
    </source>
</reference>
<protein>
    <submittedName>
        <fullName evidence="2">Uncharacterized protein</fullName>
    </submittedName>
</protein>
<keyword evidence="3" id="KW-1185">Reference proteome</keyword>
<evidence type="ECO:0000313" key="3">
    <source>
        <dbReference type="Proteomes" id="UP001239994"/>
    </source>
</evidence>
<dbReference type="AlphaFoldDB" id="A0AAD9DPN7"/>
<comment type="caution">
    <text evidence="2">The sequence shown here is derived from an EMBL/GenBank/DDBJ whole genome shotgun (WGS) entry which is preliminary data.</text>
</comment>
<accession>A0AAD9DPN7</accession>
<name>A0AAD9DPN7_9TELE</name>
<gene>
    <name evidence="2" type="ORF">P4O66_014887</name>
</gene>
<dbReference type="EMBL" id="JAROKS010000022">
    <property type="protein sequence ID" value="KAK1789451.1"/>
    <property type="molecule type" value="Genomic_DNA"/>
</dbReference>
<dbReference type="Proteomes" id="UP001239994">
    <property type="component" value="Unassembled WGS sequence"/>
</dbReference>
<evidence type="ECO:0000313" key="2">
    <source>
        <dbReference type="EMBL" id="KAK1789451.1"/>
    </source>
</evidence>
<sequence>MSAWRQQSGGRERERPGQQLEGNVSEAATCQRQRGAVMVIDPPRFNRSDAARGQSSGVTSLVQLCNCCHQMTLQPRGRLCDAIGRAGLCVLSVPLLVQRRFEGSAHVCGSSCRDPGCVPPSPPGRVPDHAQRGALEASTPNGTEERGPWGAADDMMADSEPSSESDLSV</sequence>
<feature type="region of interest" description="Disordered" evidence="1">
    <location>
        <begin position="119"/>
        <end position="169"/>
    </location>
</feature>
<proteinExistence type="predicted"/>